<proteinExistence type="predicted"/>
<dbReference type="Proteomes" id="UP000215914">
    <property type="component" value="Chromosome 6"/>
</dbReference>
<protein>
    <submittedName>
        <fullName evidence="3">Uncharacterized protein</fullName>
    </submittedName>
</protein>
<keyword evidence="1" id="KW-0472">Membrane</keyword>
<dbReference type="EMBL" id="CM007895">
    <property type="protein sequence ID" value="OTG22873.1"/>
    <property type="molecule type" value="Genomic_DNA"/>
</dbReference>
<gene>
    <name evidence="3" type="ORF">HannXRQ_Chr06g0176201</name>
    <name evidence="2" type="ORF">HanXRQr2_Chr06g0256471</name>
</gene>
<keyword evidence="1" id="KW-0812">Transmembrane</keyword>
<organism evidence="3 4">
    <name type="scientific">Helianthus annuus</name>
    <name type="common">Common sunflower</name>
    <dbReference type="NCBI Taxonomy" id="4232"/>
    <lineage>
        <taxon>Eukaryota</taxon>
        <taxon>Viridiplantae</taxon>
        <taxon>Streptophyta</taxon>
        <taxon>Embryophyta</taxon>
        <taxon>Tracheophyta</taxon>
        <taxon>Spermatophyta</taxon>
        <taxon>Magnoliopsida</taxon>
        <taxon>eudicotyledons</taxon>
        <taxon>Gunneridae</taxon>
        <taxon>Pentapetalae</taxon>
        <taxon>asterids</taxon>
        <taxon>campanulids</taxon>
        <taxon>Asterales</taxon>
        <taxon>Asteraceae</taxon>
        <taxon>Asteroideae</taxon>
        <taxon>Heliantheae alliance</taxon>
        <taxon>Heliantheae</taxon>
        <taxon>Helianthus</taxon>
    </lineage>
</organism>
<accession>A0A251UIJ7</accession>
<feature type="transmembrane region" description="Helical" evidence="1">
    <location>
        <begin position="23"/>
        <end position="42"/>
    </location>
</feature>
<evidence type="ECO:0000313" key="2">
    <source>
        <dbReference type="EMBL" id="KAF5802169.1"/>
    </source>
</evidence>
<reference evidence="2 4" key="1">
    <citation type="journal article" date="2017" name="Nature">
        <title>The sunflower genome provides insights into oil metabolism, flowering and Asterid evolution.</title>
        <authorList>
            <person name="Badouin H."/>
            <person name="Gouzy J."/>
            <person name="Grassa C.J."/>
            <person name="Murat F."/>
            <person name="Staton S.E."/>
            <person name="Cottret L."/>
            <person name="Lelandais-Briere C."/>
            <person name="Owens G.L."/>
            <person name="Carrere S."/>
            <person name="Mayjonade B."/>
            <person name="Legrand L."/>
            <person name="Gill N."/>
            <person name="Kane N.C."/>
            <person name="Bowers J.E."/>
            <person name="Hubner S."/>
            <person name="Bellec A."/>
            <person name="Berard A."/>
            <person name="Berges H."/>
            <person name="Blanchet N."/>
            <person name="Boniface M.C."/>
            <person name="Brunel D."/>
            <person name="Catrice O."/>
            <person name="Chaidir N."/>
            <person name="Claudel C."/>
            <person name="Donnadieu C."/>
            <person name="Faraut T."/>
            <person name="Fievet G."/>
            <person name="Helmstetter N."/>
            <person name="King M."/>
            <person name="Knapp S.J."/>
            <person name="Lai Z."/>
            <person name="Le Paslier M.C."/>
            <person name="Lippi Y."/>
            <person name="Lorenzon L."/>
            <person name="Mandel J.R."/>
            <person name="Marage G."/>
            <person name="Marchand G."/>
            <person name="Marquand E."/>
            <person name="Bret-Mestries E."/>
            <person name="Morien E."/>
            <person name="Nambeesan S."/>
            <person name="Nguyen T."/>
            <person name="Pegot-Espagnet P."/>
            <person name="Pouilly N."/>
            <person name="Raftis F."/>
            <person name="Sallet E."/>
            <person name="Schiex T."/>
            <person name="Thomas J."/>
            <person name="Vandecasteele C."/>
            <person name="Vares D."/>
            <person name="Vear F."/>
            <person name="Vautrin S."/>
            <person name="Crespi M."/>
            <person name="Mangin B."/>
            <person name="Burke J.M."/>
            <person name="Salse J."/>
            <person name="Munos S."/>
            <person name="Vincourt P."/>
            <person name="Rieseberg L.H."/>
            <person name="Langlade N.B."/>
        </authorList>
    </citation>
    <scope>NUCLEOTIDE SEQUENCE [LARGE SCALE GENOMIC DNA]</scope>
    <source>
        <strain evidence="4">cv. SF193</strain>
        <tissue evidence="2">Leaves</tissue>
    </source>
</reference>
<dbReference type="AlphaFoldDB" id="A0A251UIJ7"/>
<reference evidence="2" key="3">
    <citation type="submission" date="2020-06" db="EMBL/GenBank/DDBJ databases">
        <title>Helianthus annuus Genome sequencing and assembly Release 2.</title>
        <authorList>
            <person name="Gouzy J."/>
            <person name="Langlade N."/>
            <person name="Munos S."/>
        </authorList>
    </citation>
    <scope>NUCLEOTIDE SEQUENCE</scope>
    <source>
        <tissue evidence="2">Leaves</tissue>
    </source>
</reference>
<reference evidence="3" key="2">
    <citation type="submission" date="2017-02" db="EMBL/GenBank/DDBJ databases">
        <title>Sunflower complete genome.</title>
        <authorList>
            <person name="Langlade N."/>
            <person name="Munos S."/>
        </authorList>
    </citation>
    <scope>NUCLEOTIDE SEQUENCE [LARGE SCALE GENOMIC DNA]</scope>
    <source>
        <tissue evidence="3">Leaves</tissue>
    </source>
</reference>
<keyword evidence="1" id="KW-1133">Transmembrane helix</keyword>
<dbReference type="Gramene" id="mRNA:HanXRQr2_Chr06g0256471">
    <property type="protein sequence ID" value="CDS:HanXRQr2_Chr06g0256471.1"/>
    <property type="gene ID" value="HanXRQr2_Chr06g0256471"/>
</dbReference>
<dbReference type="EMBL" id="MNCJ02000321">
    <property type="protein sequence ID" value="KAF5802169.1"/>
    <property type="molecule type" value="Genomic_DNA"/>
</dbReference>
<evidence type="ECO:0000313" key="3">
    <source>
        <dbReference type="EMBL" id="OTG22873.1"/>
    </source>
</evidence>
<name>A0A251UIJ7_HELAN</name>
<sequence>MKMSSRAPFSPLSFISTDDDRSILQFATRVLLTGVMSVFLFHSSRRGAKYQRTCLISNQFF</sequence>
<dbReference type="InParanoid" id="A0A251UIJ7"/>
<evidence type="ECO:0000313" key="4">
    <source>
        <dbReference type="Proteomes" id="UP000215914"/>
    </source>
</evidence>
<evidence type="ECO:0000256" key="1">
    <source>
        <dbReference type="SAM" id="Phobius"/>
    </source>
</evidence>
<keyword evidence="4" id="KW-1185">Reference proteome</keyword>